<dbReference type="HOGENOM" id="CLU_017646_1_1_2"/>
<dbReference type="GO" id="GO:0005886">
    <property type="term" value="C:plasma membrane"/>
    <property type="evidence" value="ECO:0007669"/>
    <property type="project" value="UniProtKB-SubCell"/>
</dbReference>
<accession>F2KSR3</accession>
<protein>
    <submittedName>
        <fullName evidence="8">Type II secretion system F domain protein</fullName>
    </submittedName>
</protein>
<evidence type="ECO:0000259" key="7">
    <source>
        <dbReference type="Pfam" id="PF00482"/>
    </source>
</evidence>
<feature type="domain" description="Type II secretion system protein GspF" evidence="7">
    <location>
        <begin position="438"/>
        <end position="561"/>
    </location>
</feature>
<feature type="transmembrane region" description="Helical" evidence="6">
    <location>
        <begin position="48"/>
        <end position="71"/>
    </location>
</feature>
<dbReference type="eggNOG" id="arCOG01808">
    <property type="taxonomic scope" value="Archaea"/>
</dbReference>
<dbReference type="OrthoDB" id="50548at2157"/>
<evidence type="ECO:0000256" key="3">
    <source>
        <dbReference type="ARBA" id="ARBA00022692"/>
    </source>
</evidence>
<dbReference type="PANTHER" id="PTHR35402">
    <property type="entry name" value="INTEGRAL MEMBRANE PROTEIN-RELATED"/>
    <property type="match status" value="1"/>
</dbReference>
<dbReference type="AlphaFoldDB" id="F2KSR3"/>
<keyword evidence="9" id="KW-1185">Reference proteome</keyword>
<feature type="transmembrane region" description="Helical" evidence="6">
    <location>
        <begin position="370"/>
        <end position="397"/>
    </location>
</feature>
<organism evidence="8 9">
    <name type="scientific">Archaeoglobus veneficus (strain DSM 11195 / SNP6)</name>
    <dbReference type="NCBI Taxonomy" id="693661"/>
    <lineage>
        <taxon>Archaea</taxon>
        <taxon>Methanobacteriati</taxon>
        <taxon>Methanobacteriota</taxon>
        <taxon>Archaeoglobi</taxon>
        <taxon>Archaeoglobales</taxon>
        <taxon>Archaeoglobaceae</taxon>
        <taxon>Archaeoglobus</taxon>
    </lineage>
</organism>
<comment type="subcellular location">
    <subcellularLocation>
        <location evidence="1">Cell membrane</location>
        <topology evidence="1">Multi-pass membrane protein</topology>
    </subcellularLocation>
</comment>
<gene>
    <name evidence="8" type="ordered locus">Arcve_0947</name>
</gene>
<evidence type="ECO:0000256" key="2">
    <source>
        <dbReference type="ARBA" id="ARBA00022475"/>
    </source>
</evidence>
<keyword evidence="3 6" id="KW-0812">Transmembrane</keyword>
<dbReference type="GeneID" id="10394057"/>
<sequence>MARERITLFVPGRLVRYYSKKVREKPAHYRHLSSVITSARLPITVQRLLAIATFYSIFSFAIGSLVGYVILRAFIPEGAIYYALQQFLGGTWLGDILMPYCSMVCCTCTILWVLISGVVAYKLVEYLILSYPSFISSRRRNEIDIYLPHAVNMMYGMAAGGIGTYDMIKSVAEAKFMFGELSKEFGTIIQLTDVFKEDLLSAMRHVRDTTPSEKLSSFLDDLIFIIKGGGNLSAFLKNKSDEFFEEQEVSFTSYLDFLSVMTETYLAVFLLFPLFLLIVLVVMQIVGEDMLNTYRTGILILLPVATVFFTYLIKSSLPVPPARTEKRVLIAEEDIFARKVEQKMGTYKVRKFRKILKRIKSSLLHPFEDAIYTIGFRIVLFYIAVLVILVTFIASRFLSLRELSIVTLSTAAIPIILFIELRERTVRQIEKRIPEIFKELAILNEAGLSIIEALKVLSTIELGVISKEINIIRRRIEWGEPVTKALRLLELRVRSEIIAKVIPISVKALETSPTYKDAFQTVAAFASAEVGLRERIRSSMLLYIIIIYLSIFVFLLIIYILINNILSAFGGVVTEGVTFMPNFELIKETFYQVSLVVGILSGIIAGVIGSGKVLSGLKHAYVFFIATYILFNYLL</sequence>
<dbReference type="Proteomes" id="UP000008136">
    <property type="component" value="Chromosome"/>
</dbReference>
<dbReference type="InterPro" id="IPR042094">
    <property type="entry name" value="T2SS_GspF_sf"/>
</dbReference>
<keyword evidence="5 6" id="KW-0472">Membrane</keyword>
<feature type="transmembrane region" description="Helical" evidence="6">
    <location>
        <begin position="293"/>
        <end position="313"/>
    </location>
</feature>
<dbReference type="InterPro" id="IPR018076">
    <property type="entry name" value="T2SS_GspF_dom"/>
</dbReference>
<proteinExistence type="predicted"/>
<dbReference type="Gene3D" id="1.20.81.30">
    <property type="entry name" value="Type II secretion system (T2SS), domain F"/>
    <property type="match status" value="1"/>
</dbReference>
<dbReference type="PANTHER" id="PTHR35402:SF1">
    <property type="entry name" value="TYPE II SECRETION SYSTEM PROTEIN GSPF DOMAIN-CONTAINING PROTEIN"/>
    <property type="match status" value="1"/>
</dbReference>
<evidence type="ECO:0000256" key="6">
    <source>
        <dbReference type="SAM" id="Phobius"/>
    </source>
</evidence>
<keyword evidence="4 6" id="KW-1133">Transmembrane helix</keyword>
<evidence type="ECO:0000313" key="9">
    <source>
        <dbReference type="Proteomes" id="UP000008136"/>
    </source>
</evidence>
<dbReference type="InterPro" id="IPR056569">
    <property type="entry name" value="ArlJ-like"/>
</dbReference>
<feature type="transmembrane region" description="Helical" evidence="6">
    <location>
        <begin position="589"/>
        <end position="609"/>
    </location>
</feature>
<dbReference type="STRING" id="693661.Arcve_0947"/>
<dbReference type="EMBL" id="CP002588">
    <property type="protein sequence ID" value="AEA46958.1"/>
    <property type="molecule type" value="Genomic_DNA"/>
</dbReference>
<feature type="transmembrane region" description="Helical" evidence="6">
    <location>
        <begin position="403"/>
        <end position="421"/>
    </location>
</feature>
<evidence type="ECO:0000256" key="1">
    <source>
        <dbReference type="ARBA" id="ARBA00004651"/>
    </source>
</evidence>
<dbReference type="Pfam" id="PF00482">
    <property type="entry name" value="T2SSF"/>
    <property type="match status" value="2"/>
</dbReference>
<keyword evidence="2" id="KW-1003">Cell membrane</keyword>
<feature type="transmembrane region" description="Helical" evidence="6">
    <location>
        <begin position="541"/>
        <end position="562"/>
    </location>
</feature>
<dbReference type="RefSeq" id="WP_013683622.1">
    <property type="nucleotide sequence ID" value="NC_015320.1"/>
</dbReference>
<name>F2KSR3_ARCVS</name>
<feature type="domain" description="Type II secretion system protein GspF" evidence="7">
    <location>
        <begin position="152"/>
        <end position="279"/>
    </location>
</feature>
<evidence type="ECO:0000256" key="4">
    <source>
        <dbReference type="ARBA" id="ARBA00022989"/>
    </source>
</evidence>
<feature type="transmembrane region" description="Helical" evidence="6">
    <location>
        <begin position="97"/>
        <end position="121"/>
    </location>
</feature>
<feature type="transmembrane region" description="Helical" evidence="6">
    <location>
        <begin position="265"/>
        <end position="287"/>
    </location>
</feature>
<reference evidence="8 9" key="1">
    <citation type="submission" date="2011-03" db="EMBL/GenBank/DDBJ databases">
        <title>The complete genome of Archaeoglobus veneficus SNP6.</title>
        <authorList>
            <consortium name="US DOE Joint Genome Institute (JGI-PGF)"/>
            <person name="Lucas S."/>
            <person name="Copeland A."/>
            <person name="Lapidus A."/>
            <person name="Bruce D."/>
            <person name="Goodwin L."/>
            <person name="Pitluck S."/>
            <person name="Kyrpides N."/>
            <person name="Mavromatis K."/>
            <person name="Pagani I."/>
            <person name="Ivanova N."/>
            <person name="Mikhailova N."/>
            <person name="Lu M."/>
            <person name="Detter J.C."/>
            <person name="Tapia R."/>
            <person name="Han C."/>
            <person name="Land M."/>
            <person name="Hauser L."/>
            <person name="Markowitz V."/>
            <person name="Cheng J.-F."/>
            <person name="Hugenholtz P."/>
            <person name="Woyke T."/>
            <person name="Wu D."/>
            <person name="Spring S."/>
            <person name="Brambilla E."/>
            <person name="Klenk H.-P."/>
            <person name="Eisen J.A."/>
        </authorList>
    </citation>
    <scope>NUCLEOTIDE SEQUENCE [LARGE SCALE GENOMIC DNA]</scope>
    <source>
        <strain>SNP6</strain>
    </source>
</reference>
<dbReference type="KEGG" id="ave:Arcve_0947"/>
<evidence type="ECO:0000256" key="5">
    <source>
        <dbReference type="ARBA" id="ARBA00023136"/>
    </source>
</evidence>
<evidence type="ECO:0000313" key="8">
    <source>
        <dbReference type="EMBL" id="AEA46958.1"/>
    </source>
</evidence>